<keyword evidence="6" id="KW-0915">Sodium</keyword>
<dbReference type="GO" id="GO:0005886">
    <property type="term" value="C:plasma membrane"/>
    <property type="evidence" value="ECO:0007669"/>
    <property type="project" value="TreeGrafter"/>
</dbReference>
<evidence type="ECO:0000256" key="12">
    <source>
        <dbReference type="SAM" id="MobiDB-lite"/>
    </source>
</evidence>
<evidence type="ECO:0000256" key="2">
    <source>
        <dbReference type="ARBA" id="ARBA00022448"/>
    </source>
</evidence>
<evidence type="ECO:0000256" key="6">
    <source>
        <dbReference type="ARBA" id="ARBA00023053"/>
    </source>
</evidence>
<evidence type="ECO:0000313" key="14">
    <source>
        <dbReference type="EMBL" id="ESO86429.1"/>
    </source>
</evidence>
<keyword evidence="15" id="KW-1185">Reference proteome</keyword>
<gene>
    <name evidence="14" type="ORF">LOTGIDRAFT_167242</name>
</gene>
<name>V4BDD9_LOTGI</name>
<comment type="similarity">
    <text evidence="11">Belongs to the amiloride-sensitive sodium channel (TC 1.A.6) family.</text>
</comment>
<keyword evidence="3 11" id="KW-0894">Sodium channel</keyword>
<organism evidence="14 15">
    <name type="scientific">Lottia gigantea</name>
    <name type="common">Giant owl limpet</name>
    <dbReference type="NCBI Taxonomy" id="225164"/>
    <lineage>
        <taxon>Eukaryota</taxon>
        <taxon>Metazoa</taxon>
        <taxon>Spiralia</taxon>
        <taxon>Lophotrochozoa</taxon>
        <taxon>Mollusca</taxon>
        <taxon>Gastropoda</taxon>
        <taxon>Patellogastropoda</taxon>
        <taxon>Lottioidea</taxon>
        <taxon>Lottiidae</taxon>
        <taxon>Lottia</taxon>
    </lineage>
</organism>
<evidence type="ECO:0000256" key="11">
    <source>
        <dbReference type="RuleBase" id="RU000679"/>
    </source>
</evidence>
<keyword evidence="5 13" id="KW-1133">Transmembrane helix</keyword>
<dbReference type="OrthoDB" id="6157104at2759"/>
<evidence type="ECO:0000256" key="10">
    <source>
        <dbReference type="ARBA" id="ARBA00023303"/>
    </source>
</evidence>
<dbReference type="InterPro" id="IPR001873">
    <property type="entry name" value="ENaC"/>
</dbReference>
<comment type="subcellular location">
    <subcellularLocation>
        <location evidence="1">Membrane</location>
        <topology evidence="1">Multi-pass membrane protein</topology>
    </subcellularLocation>
</comment>
<feature type="transmembrane region" description="Helical" evidence="13">
    <location>
        <begin position="37"/>
        <end position="55"/>
    </location>
</feature>
<dbReference type="CTD" id="20240567"/>
<keyword evidence="7 11" id="KW-0406">Ion transport</keyword>
<keyword evidence="2 11" id="KW-0813">Transport</keyword>
<dbReference type="KEGG" id="lgi:LOTGIDRAFT_167242"/>
<keyword evidence="4 11" id="KW-0812">Transmembrane</keyword>
<dbReference type="RefSeq" id="XP_009062963.1">
    <property type="nucleotide sequence ID" value="XM_009064715.1"/>
</dbReference>
<evidence type="ECO:0000256" key="1">
    <source>
        <dbReference type="ARBA" id="ARBA00004141"/>
    </source>
</evidence>
<dbReference type="PANTHER" id="PTHR11690:SF300">
    <property type="entry name" value="PICKPOCKET PROTEIN 19"/>
    <property type="match status" value="1"/>
</dbReference>
<evidence type="ECO:0000256" key="9">
    <source>
        <dbReference type="ARBA" id="ARBA00023201"/>
    </source>
</evidence>
<evidence type="ECO:0000256" key="13">
    <source>
        <dbReference type="SAM" id="Phobius"/>
    </source>
</evidence>
<protein>
    <submittedName>
        <fullName evidence="14">Uncharacterized protein</fullName>
    </submittedName>
</protein>
<feature type="compositionally biased region" description="Polar residues" evidence="12">
    <location>
        <begin position="124"/>
        <end position="136"/>
    </location>
</feature>
<dbReference type="GeneID" id="20240567"/>
<keyword evidence="8 13" id="KW-0472">Membrane</keyword>
<keyword evidence="10 11" id="KW-0407">Ion channel</keyword>
<dbReference type="OMA" id="CRTREVI"/>
<sequence length="355" mass="40463">MDEKSGAKEILEGYAKSSTIHGFSRIVDVKLYKGRRVLWTIVVLMMWLALVVLVYEEVTGYMSNPTFTEIQSRMVSPKDFPAISFCDPNYLRNTLLEDMEQSDRIRVLRSIDFLKEWDLQSNDTNSVSYKSQSQHTSESRSKQTDPIVTALLNKLKSHRNPDLFNMKCSWGEKWRSCKAAFTTSVSLYGICLTLNPHRLVAAQNSHPNLLSILRGIRYIYKQPNISNANVEFKGVKLIIHDANEDPMSSLRGYYVHSGTFTEISITKTLSINLPVPYKSFAGSGCLMPGPDQIKRFLKYSRSSCELECFMNYTISQCGCRHFLFRGIERLCSVQEMGECVTVQAGSYDLLFLLLI</sequence>
<dbReference type="PRINTS" id="PR01078">
    <property type="entry name" value="AMINACHANNEL"/>
</dbReference>
<accession>V4BDD9</accession>
<evidence type="ECO:0000256" key="4">
    <source>
        <dbReference type="ARBA" id="ARBA00022692"/>
    </source>
</evidence>
<dbReference type="Proteomes" id="UP000030746">
    <property type="component" value="Unassembled WGS sequence"/>
</dbReference>
<evidence type="ECO:0000256" key="8">
    <source>
        <dbReference type="ARBA" id="ARBA00023136"/>
    </source>
</evidence>
<dbReference type="EMBL" id="KB203083">
    <property type="protein sequence ID" value="ESO86429.1"/>
    <property type="molecule type" value="Genomic_DNA"/>
</dbReference>
<dbReference type="AlphaFoldDB" id="V4BDD9"/>
<evidence type="ECO:0000256" key="5">
    <source>
        <dbReference type="ARBA" id="ARBA00022989"/>
    </source>
</evidence>
<dbReference type="Gene3D" id="1.10.287.820">
    <property type="entry name" value="Acid-sensing ion channel domain"/>
    <property type="match status" value="1"/>
</dbReference>
<dbReference type="PANTHER" id="PTHR11690">
    <property type="entry name" value="AMILORIDE-SENSITIVE SODIUM CHANNEL-RELATED"/>
    <property type="match status" value="1"/>
</dbReference>
<dbReference type="GO" id="GO:0015280">
    <property type="term" value="F:ligand-gated sodium channel activity"/>
    <property type="evidence" value="ECO:0007669"/>
    <property type="project" value="TreeGrafter"/>
</dbReference>
<evidence type="ECO:0000256" key="7">
    <source>
        <dbReference type="ARBA" id="ARBA00023065"/>
    </source>
</evidence>
<reference evidence="14 15" key="1">
    <citation type="journal article" date="2013" name="Nature">
        <title>Insights into bilaterian evolution from three spiralian genomes.</title>
        <authorList>
            <person name="Simakov O."/>
            <person name="Marletaz F."/>
            <person name="Cho S.J."/>
            <person name="Edsinger-Gonzales E."/>
            <person name="Havlak P."/>
            <person name="Hellsten U."/>
            <person name="Kuo D.H."/>
            <person name="Larsson T."/>
            <person name="Lv J."/>
            <person name="Arendt D."/>
            <person name="Savage R."/>
            <person name="Osoegawa K."/>
            <person name="de Jong P."/>
            <person name="Grimwood J."/>
            <person name="Chapman J.A."/>
            <person name="Shapiro H."/>
            <person name="Aerts A."/>
            <person name="Otillar R.P."/>
            <person name="Terry A.Y."/>
            <person name="Boore J.L."/>
            <person name="Grigoriev I.V."/>
            <person name="Lindberg D.R."/>
            <person name="Seaver E.C."/>
            <person name="Weisblat D.A."/>
            <person name="Putnam N.H."/>
            <person name="Rokhsar D.S."/>
        </authorList>
    </citation>
    <scope>NUCLEOTIDE SEQUENCE [LARGE SCALE GENOMIC DNA]</scope>
</reference>
<proteinExistence type="inferred from homology"/>
<dbReference type="HOGENOM" id="CLU_024950_1_1_1"/>
<evidence type="ECO:0000313" key="15">
    <source>
        <dbReference type="Proteomes" id="UP000030746"/>
    </source>
</evidence>
<feature type="region of interest" description="Disordered" evidence="12">
    <location>
        <begin position="124"/>
        <end position="144"/>
    </location>
</feature>
<dbReference type="Pfam" id="PF00858">
    <property type="entry name" value="ASC"/>
    <property type="match status" value="1"/>
</dbReference>
<evidence type="ECO:0000256" key="3">
    <source>
        <dbReference type="ARBA" id="ARBA00022461"/>
    </source>
</evidence>
<keyword evidence="9 11" id="KW-0739">Sodium transport</keyword>